<gene>
    <name evidence="1" type="ORF">CCAX7_60230</name>
</gene>
<evidence type="ECO:0000313" key="2">
    <source>
        <dbReference type="Proteomes" id="UP000287394"/>
    </source>
</evidence>
<dbReference type="Proteomes" id="UP000287394">
    <property type="component" value="Chromosome"/>
</dbReference>
<organism evidence="1 2">
    <name type="scientific">Capsulimonas corticalis</name>
    <dbReference type="NCBI Taxonomy" id="2219043"/>
    <lineage>
        <taxon>Bacteria</taxon>
        <taxon>Bacillati</taxon>
        <taxon>Armatimonadota</taxon>
        <taxon>Armatimonadia</taxon>
        <taxon>Capsulimonadales</taxon>
        <taxon>Capsulimonadaceae</taxon>
        <taxon>Capsulimonas</taxon>
    </lineage>
</organism>
<accession>A0A402CVY0</accession>
<dbReference type="AlphaFoldDB" id="A0A402CVY0"/>
<reference evidence="1 2" key="1">
    <citation type="journal article" date="2019" name="Int. J. Syst. Evol. Microbiol.">
        <title>Capsulimonas corticalis gen. nov., sp. nov., an aerobic capsulated bacterium, of a novel bacterial order, Capsulimonadales ord. nov., of the class Armatimonadia of the phylum Armatimonadetes.</title>
        <authorList>
            <person name="Li J."/>
            <person name="Kudo C."/>
            <person name="Tonouchi A."/>
        </authorList>
    </citation>
    <scope>NUCLEOTIDE SEQUENCE [LARGE SCALE GENOMIC DNA]</scope>
    <source>
        <strain evidence="1 2">AX-7</strain>
    </source>
</reference>
<protein>
    <submittedName>
        <fullName evidence="1">Uncharacterized protein</fullName>
    </submittedName>
</protein>
<name>A0A402CVY0_9BACT</name>
<sequence>MPLTRFASWVIPPFRKSWNCFVHQMKQTESVPRKYCGIWKLQGLPTIYWKHWEMKLFMAATR</sequence>
<proteinExistence type="predicted"/>
<dbReference type="EMBL" id="AP025739">
    <property type="protein sequence ID" value="BDI33972.1"/>
    <property type="molecule type" value="Genomic_DNA"/>
</dbReference>
<evidence type="ECO:0000313" key="1">
    <source>
        <dbReference type="EMBL" id="BDI33972.1"/>
    </source>
</evidence>
<keyword evidence="2" id="KW-1185">Reference proteome</keyword>
<dbReference type="KEGG" id="ccot:CCAX7_60230"/>